<evidence type="ECO:0000256" key="5">
    <source>
        <dbReference type="ARBA" id="ARBA00023242"/>
    </source>
</evidence>
<evidence type="ECO:0000256" key="7">
    <source>
        <dbReference type="ARBA" id="ARBA00038293"/>
    </source>
</evidence>
<evidence type="ECO:0000256" key="2">
    <source>
        <dbReference type="ARBA" id="ARBA00022517"/>
    </source>
</evidence>
<feature type="compositionally biased region" description="Gly residues" evidence="10">
    <location>
        <begin position="1"/>
        <end position="47"/>
    </location>
</feature>
<comment type="similarity">
    <text evidence="7 9">Belongs to the GAR1 family.</text>
</comment>
<dbReference type="Proteomes" id="UP001314263">
    <property type="component" value="Unassembled WGS sequence"/>
</dbReference>
<dbReference type="GO" id="GO:0031429">
    <property type="term" value="C:box H/ACA snoRNP complex"/>
    <property type="evidence" value="ECO:0007669"/>
    <property type="project" value="TreeGrafter"/>
</dbReference>
<evidence type="ECO:0000313" key="11">
    <source>
        <dbReference type="EMBL" id="CAK0779343.1"/>
    </source>
</evidence>
<dbReference type="InterPro" id="IPR038664">
    <property type="entry name" value="Gar1/Naf1_Cbf5-bd_sf"/>
</dbReference>
<name>A0AAV1I2D3_9CHLO</name>
<comment type="function">
    <text evidence="8">Required for ribosome biogenesis. Part of a complex which catalyzes pseudouridylation of rRNA. This involves the isomerization of uridine such that the ribose is subsequently attached to C5, instead of the normal N1. Pseudouridine ('psi') residues may serve to stabilize the conformation of rRNAs.</text>
</comment>
<keyword evidence="4 9" id="KW-0694">RNA-binding</keyword>
<evidence type="ECO:0000256" key="1">
    <source>
        <dbReference type="ARBA" id="ARBA00004604"/>
    </source>
</evidence>
<protein>
    <recommendedName>
        <fullName evidence="9">H/ACA ribonucleoprotein complex subunit</fullName>
    </recommendedName>
</protein>
<evidence type="ECO:0000256" key="8">
    <source>
        <dbReference type="ARBA" id="ARBA00059623"/>
    </source>
</evidence>
<sequence length="211" mass="21384">MQRGRGGGFGGRGGGFGGRGGGFGGRGGGRGGGGFRGGRGGGRGGWQDQGPPEEVTEAGVFLHPCEGEAVCKLTNEKVPYFNAPIFLQNKTQIGKIEEIFGAINDGHFTIKMQEGVIATSYAAGDKFFIDPYKLLPMDRFLPKPKGAASPGGRGRGGRGGRGGGRFGVRGGGVQRGGRGGRSFGGGRGFGDRGGRGGGGFRGGGGRGRGRY</sequence>
<gene>
    <name evidence="11" type="ORF">CVIRNUC_004749</name>
</gene>
<feature type="compositionally biased region" description="Gly residues" evidence="10">
    <location>
        <begin position="149"/>
        <end position="188"/>
    </location>
</feature>
<dbReference type="FunFam" id="2.40.10.230:FF:000001">
    <property type="entry name" value="H/ACA ribonucleoprotein complex subunit"/>
    <property type="match status" value="1"/>
</dbReference>
<evidence type="ECO:0000256" key="4">
    <source>
        <dbReference type="ARBA" id="ARBA00022884"/>
    </source>
</evidence>
<feature type="region of interest" description="Disordered" evidence="10">
    <location>
        <begin position="143"/>
        <end position="211"/>
    </location>
</feature>
<dbReference type="GO" id="GO:0000454">
    <property type="term" value="P:snoRNA guided rRNA pseudouridine synthesis"/>
    <property type="evidence" value="ECO:0007669"/>
    <property type="project" value="TreeGrafter"/>
</dbReference>
<evidence type="ECO:0000256" key="10">
    <source>
        <dbReference type="SAM" id="MobiDB-lite"/>
    </source>
</evidence>
<keyword evidence="2 9" id="KW-0690">Ribosome biogenesis</keyword>
<dbReference type="GO" id="GO:0034513">
    <property type="term" value="F:box H/ACA snoRNA binding"/>
    <property type="evidence" value="ECO:0007669"/>
    <property type="project" value="TreeGrafter"/>
</dbReference>
<keyword evidence="12" id="KW-1185">Reference proteome</keyword>
<dbReference type="AlphaFoldDB" id="A0AAV1I2D3"/>
<comment type="subcellular location">
    <subcellularLocation>
        <location evidence="1 9">Nucleus</location>
        <location evidence="1 9">Nucleolus</location>
    </subcellularLocation>
</comment>
<dbReference type="SUPFAM" id="SSF50447">
    <property type="entry name" value="Translation proteins"/>
    <property type="match status" value="1"/>
</dbReference>
<comment type="subunit">
    <text evidence="9">Component of the small nucleolar ribonucleoprotein particles containing H/ACA-type snoRNAs (H/ACA snoRNPs).</text>
</comment>
<evidence type="ECO:0000256" key="3">
    <source>
        <dbReference type="ARBA" id="ARBA00022552"/>
    </source>
</evidence>
<dbReference type="InterPro" id="IPR007504">
    <property type="entry name" value="H/ACA_rnp_Gar1/Naf1"/>
</dbReference>
<dbReference type="InterPro" id="IPR009000">
    <property type="entry name" value="Transl_B-barrel_sf"/>
</dbReference>
<keyword evidence="5 9" id="KW-0539">Nucleus</keyword>
<evidence type="ECO:0000256" key="6">
    <source>
        <dbReference type="ARBA" id="ARBA00023274"/>
    </source>
</evidence>
<comment type="function">
    <text evidence="9">Required for ribosome biogenesis. Part of a complex which catalyzes pseudouridylation of rRNA. This involves the isomerization of uridine such that the ribose is subsequently attached to C5, instead of the normal N1. Pseudouridine ("psi") residues may serve to stabilize the conformation of rRNAs.</text>
</comment>
<dbReference type="PANTHER" id="PTHR23237">
    <property type="entry name" value="NUCLEOLAR PROTEIN FAMILY A MEMBER 1 SNORNP PROTEIN GAR1"/>
    <property type="match status" value="1"/>
</dbReference>
<dbReference type="Pfam" id="PF04410">
    <property type="entry name" value="Gar1"/>
    <property type="match status" value="1"/>
</dbReference>
<reference evidence="11 12" key="1">
    <citation type="submission" date="2023-10" db="EMBL/GenBank/DDBJ databases">
        <authorList>
            <person name="Maclean D."/>
            <person name="Macfadyen A."/>
        </authorList>
    </citation>
    <scope>NUCLEOTIDE SEQUENCE [LARGE SCALE GENOMIC DNA]</scope>
</reference>
<organism evidence="11 12">
    <name type="scientific">Coccomyxa viridis</name>
    <dbReference type="NCBI Taxonomy" id="1274662"/>
    <lineage>
        <taxon>Eukaryota</taxon>
        <taxon>Viridiplantae</taxon>
        <taxon>Chlorophyta</taxon>
        <taxon>core chlorophytes</taxon>
        <taxon>Trebouxiophyceae</taxon>
        <taxon>Trebouxiophyceae incertae sedis</taxon>
        <taxon>Coccomyxaceae</taxon>
        <taxon>Coccomyxa</taxon>
    </lineage>
</organism>
<keyword evidence="6 9" id="KW-0687">Ribonucleoprotein</keyword>
<dbReference type="Gene3D" id="2.40.10.230">
    <property type="entry name" value="Probable tRNA pseudouridine synthase domain"/>
    <property type="match status" value="1"/>
</dbReference>
<dbReference type="PANTHER" id="PTHR23237:SF6">
    <property type="entry name" value="H_ACA RIBONUCLEOPROTEIN COMPLEX SUBUNIT 1"/>
    <property type="match status" value="1"/>
</dbReference>
<accession>A0AAV1I2D3</accession>
<proteinExistence type="inferred from homology"/>
<feature type="compositionally biased region" description="Gly residues" evidence="10">
    <location>
        <begin position="195"/>
        <end position="211"/>
    </location>
</feature>
<dbReference type="EMBL" id="CAUYUE010000005">
    <property type="protein sequence ID" value="CAK0779343.1"/>
    <property type="molecule type" value="Genomic_DNA"/>
</dbReference>
<evidence type="ECO:0000313" key="12">
    <source>
        <dbReference type="Proteomes" id="UP001314263"/>
    </source>
</evidence>
<feature type="region of interest" description="Disordered" evidence="10">
    <location>
        <begin position="1"/>
        <end position="53"/>
    </location>
</feature>
<keyword evidence="3 9" id="KW-0698">rRNA processing</keyword>
<evidence type="ECO:0000256" key="9">
    <source>
        <dbReference type="RuleBase" id="RU364004"/>
    </source>
</evidence>
<comment type="caution">
    <text evidence="11">The sequence shown here is derived from an EMBL/GenBank/DDBJ whole genome shotgun (WGS) entry which is preliminary data.</text>
</comment>